<feature type="transmembrane region" description="Helical" evidence="1">
    <location>
        <begin position="16"/>
        <end position="35"/>
    </location>
</feature>
<dbReference type="RefSeq" id="WP_136392688.1">
    <property type="nucleotide sequence ID" value="NZ_SSND01000001.1"/>
</dbReference>
<dbReference type="Proteomes" id="UP000309450">
    <property type="component" value="Unassembled WGS sequence"/>
</dbReference>
<organism evidence="2 3">
    <name type="scientific">Aliigemmobacter aestuarii</name>
    <dbReference type="NCBI Taxonomy" id="1445661"/>
    <lineage>
        <taxon>Bacteria</taxon>
        <taxon>Pseudomonadati</taxon>
        <taxon>Pseudomonadota</taxon>
        <taxon>Alphaproteobacteria</taxon>
        <taxon>Rhodobacterales</taxon>
        <taxon>Paracoccaceae</taxon>
        <taxon>Aliigemmobacter</taxon>
    </lineage>
</organism>
<feature type="transmembrane region" description="Helical" evidence="1">
    <location>
        <begin position="47"/>
        <end position="67"/>
    </location>
</feature>
<protein>
    <submittedName>
        <fullName evidence="2">Uncharacterized protein</fullName>
    </submittedName>
</protein>
<dbReference type="EMBL" id="SSND01000001">
    <property type="protein sequence ID" value="THD84307.1"/>
    <property type="molecule type" value="Genomic_DNA"/>
</dbReference>
<reference evidence="2 3" key="1">
    <citation type="submission" date="2019-04" db="EMBL/GenBank/DDBJ databases">
        <title>Draft genome sequence of Gemmobacter aestuarii sp. nov.</title>
        <authorList>
            <person name="Hameed A."/>
            <person name="Lin S.-Y."/>
            <person name="Shahina M."/>
            <person name="Lai W.-A."/>
            <person name="Young C.-C."/>
        </authorList>
    </citation>
    <scope>NUCLEOTIDE SEQUENCE [LARGE SCALE GENOMIC DNA]</scope>
    <source>
        <strain evidence="2 3">CC-PW-75</strain>
    </source>
</reference>
<feature type="transmembrane region" description="Helical" evidence="1">
    <location>
        <begin position="108"/>
        <end position="135"/>
    </location>
</feature>
<name>A0A4S3MPM6_9RHOB</name>
<sequence>MTEQGARGAMAPGRRAAVALAVGLVGAGVMLWATWDRAGVTGRDLRLILYAGAGSVAAGLAVAPLFGRPGRAGLGWAVLGAVLATGLGGAVAGLLFDPMGAGVFRAAVVGAAMGLILSLGSVPAAAFWAGGMALVHVLARGRRAPTE</sequence>
<keyword evidence="3" id="KW-1185">Reference proteome</keyword>
<evidence type="ECO:0000256" key="1">
    <source>
        <dbReference type="SAM" id="Phobius"/>
    </source>
</evidence>
<proteinExistence type="predicted"/>
<feature type="transmembrane region" description="Helical" evidence="1">
    <location>
        <begin position="74"/>
        <end position="96"/>
    </location>
</feature>
<accession>A0A4S3MPM6</accession>
<keyword evidence="1" id="KW-0812">Transmembrane</keyword>
<gene>
    <name evidence="2" type="ORF">E7811_00705</name>
</gene>
<dbReference type="AlphaFoldDB" id="A0A4S3MPM6"/>
<keyword evidence="1" id="KW-0472">Membrane</keyword>
<keyword evidence="1" id="KW-1133">Transmembrane helix</keyword>
<evidence type="ECO:0000313" key="3">
    <source>
        <dbReference type="Proteomes" id="UP000309450"/>
    </source>
</evidence>
<comment type="caution">
    <text evidence="2">The sequence shown here is derived from an EMBL/GenBank/DDBJ whole genome shotgun (WGS) entry which is preliminary data.</text>
</comment>
<evidence type="ECO:0000313" key="2">
    <source>
        <dbReference type="EMBL" id="THD84307.1"/>
    </source>
</evidence>